<dbReference type="Proteomes" id="UP000041770">
    <property type="component" value="Unassembled WGS sequence"/>
</dbReference>
<proteinExistence type="predicted"/>
<dbReference type="EMBL" id="CWQY01000033">
    <property type="protein sequence ID" value="CSD17016.1"/>
    <property type="molecule type" value="Genomic_DNA"/>
</dbReference>
<feature type="compositionally biased region" description="Polar residues" evidence="1">
    <location>
        <begin position="98"/>
        <end position="111"/>
    </location>
</feature>
<sequence>MTTNSAPSGSIKIPSQRRIFAKRAVGRTVRSKGTITVGPVTTVKLPNISANGHSKPSNQCAAVLVIPHETSAPTVTMLHTVLLTPRISLKFRVRLPSNKITATASETSGKSKSPIRASGFNTPNTGPAKIPANSKNKMAGRRNRQANH</sequence>
<feature type="region of interest" description="Disordered" evidence="1">
    <location>
        <begin position="96"/>
        <end position="148"/>
    </location>
</feature>
<feature type="compositionally biased region" description="Basic residues" evidence="1">
    <location>
        <begin position="138"/>
        <end position="148"/>
    </location>
</feature>
<dbReference type="AlphaFoldDB" id="A0A655XTF9"/>
<evidence type="ECO:0000256" key="1">
    <source>
        <dbReference type="SAM" id="MobiDB-lite"/>
    </source>
</evidence>
<name>A0A655XTF9_VIBCL</name>
<reference evidence="2 3" key="1">
    <citation type="submission" date="2015-07" db="EMBL/GenBank/DDBJ databases">
        <authorList>
            <consortium name="Pathogen Informatics"/>
        </authorList>
    </citation>
    <scope>NUCLEOTIDE SEQUENCE [LARGE SCALE GENOMIC DNA]</scope>
    <source>
        <strain evidence="2 3">A316</strain>
    </source>
</reference>
<organism evidence="2 3">
    <name type="scientific">Vibrio cholerae</name>
    <dbReference type="NCBI Taxonomy" id="666"/>
    <lineage>
        <taxon>Bacteria</taxon>
        <taxon>Pseudomonadati</taxon>
        <taxon>Pseudomonadota</taxon>
        <taxon>Gammaproteobacteria</taxon>
        <taxon>Vibrionales</taxon>
        <taxon>Vibrionaceae</taxon>
        <taxon>Vibrio</taxon>
    </lineage>
</organism>
<gene>
    <name evidence="2" type="ORF">ERS013200_03411</name>
</gene>
<protein>
    <submittedName>
        <fullName evidence="2">Uncharacterized protein</fullName>
    </submittedName>
</protein>
<accession>A0A655XTF9</accession>
<evidence type="ECO:0000313" key="2">
    <source>
        <dbReference type="EMBL" id="CSD17016.1"/>
    </source>
</evidence>
<evidence type="ECO:0000313" key="3">
    <source>
        <dbReference type="Proteomes" id="UP000041770"/>
    </source>
</evidence>